<dbReference type="EMBL" id="CP001681">
    <property type="protein sequence ID" value="ACU03285.1"/>
    <property type="molecule type" value="Genomic_DNA"/>
</dbReference>
<gene>
    <name evidence="3" type="ordered locus">Phep_1066</name>
</gene>
<dbReference type="RefSeq" id="WP_012781229.1">
    <property type="nucleotide sequence ID" value="NC_013061.1"/>
</dbReference>
<evidence type="ECO:0000256" key="1">
    <source>
        <dbReference type="SAM" id="Coils"/>
    </source>
</evidence>
<sequence>MKRSFLSFALFTIWIFSAQAQIPTAIVTGPGTTYVYVGSLLKSTDDTGNSQKIAIKIIGGSWFSDSNGETNFYISNREGLDIKQVSIGSSFGDRLSLKAYQNSTSIDFYLEPRADSYTSFAVTSFTYGSAVSSQFITITSQTTAPTATDITSSLVISPITMTNGAGDMGIGTNDPKGYKLAVNGKIRTQEIKVENTNWPDYVFTKDYQLPTLRQTEQHIKEKGHLPGIPSAAEVKANGIDLGEMNAKLLQKIEELTLHLIEQNKGQKELQEEVQSLKNEVSNLKSKR</sequence>
<name>C6Y3K6_PEDHD</name>
<dbReference type="KEGG" id="phe:Phep_1066"/>
<keyword evidence="1" id="KW-0175">Coiled coil</keyword>
<accession>C6Y3K6</accession>
<keyword evidence="2" id="KW-0732">Signal</keyword>
<reference evidence="3 4" key="1">
    <citation type="journal article" date="2009" name="Stand. Genomic Sci.">
        <title>Complete genome sequence of Pedobacter heparinus type strain (HIM 762-3).</title>
        <authorList>
            <person name="Han C."/>
            <person name="Spring S."/>
            <person name="Lapidus A."/>
            <person name="Del Rio T.G."/>
            <person name="Tice H."/>
            <person name="Copeland A."/>
            <person name="Cheng J.F."/>
            <person name="Lucas S."/>
            <person name="Chen F."/>
            <person name="Nolan M."/>
            <person name="Bruce D."/>
            <person name="Goodwin L."/>
            <person name="Pitluck S."/>
            <person name="Ivanova N."/>
            <person name="Mavromatis K."/>
            <person name="Mikhailova N."/>
            <person name="Pati A."/>
            <person name="Chen A."/>
            <person name="Palaniappan K."/>
            <person name="Land M."/>
            <person name="Hauser L."/>
            <person name="Chang Y.J."/>
            <person name="Jeffries C.C."/>
            <person name="Saunders E."/>
            <person name="Chertkov O."/>
            <person name="Brettin T."/>
            <person name="Goker M."/>
            <person name="Rohde M."/>
            <person name="Bristow J."/>
            <person name="Eisen J.A."/>
            <person name="Markowitz V."/>
            <person name="Hugenholtz P."/>
            <person name="Kyrpides N.C."/>
            <person name="Klenk H.P."/>
            <person name="Detter J.C."/>
        </authorList>
    </citation>
    <scope>NUCLEOTIDE SEQUENCE [LARGE SCALE GENOMIC DNA]</scope>
    <source>
        <strain evidence="4">ATCC 13125 / DSM 2366 / CIP 104194 / JCM 7457 / NBRC 12017 / NCIMB 9290 / NRRL B-14731 / HIM 762-3</strain>
    </source>
</reference>
<evidence type="ECO:0000313" key="3">
    <source>
        <dbReference type="EMBL" id="ACU03285.1"/>
    </source>
</evidence>
<dbReference type="STRING" id="485917.Phep_1066"/>
<dbReference type="AlphaFoldDB" id="C6Y3K6"/>
<feature type="chain" id="PRO_5002973640" description="Cell wall anchor protein" evidence="2">
    <location>
        <begin position="21"/>
        <end position="287"/>
    </location>
</feature>
<evidence type="ECO:0008006" key="5">
    <source>
        <dbReference type="Google" id="ProtNLM"/>
    </source>
</evidence>
<feature type="signal peptide" evidence="2">
    <location>
        <begin position="1"/>
        <end position="20"/>
    </location>
</feature>
<organism evidence="3 4">
    <name type="scientific">Pedobacter heparinus (strain ATCC 13125 / DSM 2366 / CIP 104194 / JCM 7457 / NBRC 12017 / NCIMB 9290 / NRRL B-14731 / HIM 762-3)</name>
    <dbReference type="NCBI Taxonomy" id="485917"/>
    <lineage>
        <taxon>Bacteria</taxon>
        <taxon>Pseudomonadati</taxon>
        <taxon>Bacteroidota</taxon>
        <taxon>Sphingobacteriia</taxon>
        <taxon>Sphingobacteriales</taxon>
        <taxon>Sphingobacteriaceae</taxon>
        <taxon>Pedobacter</taxon>
    </lineage>
</organism>
<dbReference type="OrthoDB" id="9808753at2"/>
<dbReference type="HOGENOM" id="CLU_044440_3_0_10"/>
<evidence type="ECO:0000256" key="2">
    <source>
        <dbReference type="SAM" id="SignalP"/>
    </source>
</evidence>
<proteinExistence type="predicted"/>
<dbReference type="eggNOG" id="COG1044">
    <property type="taxonomic scope" value="Bacteria"/>
</dbReference>
<protein>
    <recommendedName>
        <fullName evidence="5">Cell wall anchor protein</fullName>
    </recommendedName>
</protein>
<feature type="coiled-coil region" evidence="1">
    <location>
        <begin position="259"/>
        <end position="286"/>
    </location>
</feature>
<evidence type="ECO:0000313" key="4">
    <source>
        <dbReference type="Proteomes" id="UP000000852"/>
    </source>
</evidence>
<keyword evidence="4" id="KW-1185">Reference proteome</keyword>
<dbReference type="Proteomes" id="UP000000852">
    <property type="component" value="Chromosome"/>
</dbReference>